<accession>A0A0E9U395</accession>
<sequence>MSTYLNRQVSGQVKVTFYIGRLSTIPLRKFYASQSRNCLQLVKGRIWSGSVK</sequence>
<proteinExistence type="predicted"/>
<name>A0A0E9U395_ANGAN</name>
<dbReference type="EMBL" id="GBXM01048203">
    <property type="protein sequence ID" value="JAH60374.1"/>
    <property type="molecule type" value="Transcribed_RNA"/>
</dbReference>
<protein>
    <submittedName>
        <fullName evidence="1">Uncharacterized protein</fullName>
    </submittedName>
</protein>
<reference evidence="1" key="1">
    <citation type="submission" date="2014-11" db="EMBL/GenBank/DDBJ databases">
        <authorList>
            <person name="Amaro Gonzalez C."/>
        </authorList>
    </citation>
    <scope>NUCLEOTIDE SEQUENCE</scope>
</reference>
<organism evidence="1">
    <name type="scientific">Anguilla anguilla</name>
    <name type="common">European freshwater eel</name>
    <name type="synonym">Muraena anguilla</name>
    <dbReference type="NCBI Taxonomy" id="7936"/>
    <lineage>
        <taxon>Eukaryota</taxon>
        <taxon>Metazoa</taxon>
        <taxon>Chordata</taxon>
        <taxon>Craniata</taxon>
        <taxon>Vertebrata</taxon>
        <taxon>Euteleostomi</taxon>
        <taxon>Actinopterygii</taxon>
        <taxon>Neopterygii</taxon>
        <taxon>Teleostei</taxon>
        <taxon>Anguilliformes</taxon>
        <taxon>Anguillidae</taxon>
        <taxon>Anguilla</taxon>
    </lineage>
</organism>
<dbReference type="AlphaFoldDB" id="A0A0E9U395"/>
<evidence type="ECO:0000313" key="1">
    <source>
        <dbReference type="EMBL" id="JAH60374.1"/>
    </source>
</evidence>
<reference evidence="1" key="2">
    <citation type="journal article" date="2015" name="Fish Shellfish Immunol.">
        <title>Early steps in the European eel (Anguilla anguilla)-Vibrio vulnificus interaction in the gills: Role of the RtxA13 toxin.</title>
        <authorList>
            <person name="Callol A."/>
            <person name="Pajuelo D."/>
            <person name="Ebbesson L."/>
            <person name="Teles M."/>
            <person name="MacKenzie S."/>
            <person name="Amaro C."/>
        </authorList>
    </citation>
    <scope>NUCLEOTIDE SEQUENCE</scope>
</reference>